<name>A0ABS0SCA0_9HYPH</name>
<proteinExistence type="predicted"/>
<sequence length="123" mass="14405">MTRTLYRVENPHTMQGLWYDRYARYNGFIRQFGDALCHDVPMDFDPQFLTEGNWFSACDNLADMSNWFSLSDLKRLHSIGYDLYRIEVPTYRTINGHAAFLRESATLIERAPMALINSEWGQA</sequence>
<organism evidence="1 2">
    <name type="scientific">Aquamicrobium zhengzhouense</name>
    <dbReference type="NCBI Taxonomy" id="2781738"/>
    <lineage>
        <taxon>Bacteria</taxon>
        <taxon>Pseudomonadati</taxon>
        <taxon>Pseudomonadota</taxon>
        <taxon>Alphaproteobacteria</taxon>
        <taxon>Hyphomicrobiales</taxon>
        <taxon>Phyllobacteriaceae</taxon>
        <taxon>Aquamicrobium</taxon>
    </lineage>
</organism>
<evidence type="ECO:0000313" key="2">
    <source>
        <dbReference type="Proteomes" id="UP000601789"/>
    </source>
</evidence>
<dbReference type="Proteomes" id="UP000601789">
    <property type="component" value="Unassembled WGS sequence"/>
</dbReference>
<protein>
    <submittedName>
        <fullName evidence="1">Uncharacterized protein</fullName>
    </submittedName>
</protein>
<comment type="caution">
    <text evidence="1">The sequence shown here is derived from an EMBL/GenBank/DDBJ whole genome shotgun (WGS) entry which is preliminary data.</text>
</comment>
<reference evidence="1 2" key="1">
    <citation type="submission" date="2020-10" db="EMBL/GenBank/DDBJ databases">
        <title>Aquamicrobium zhengzhouensis sp. nov., a exopolysaccharide producing bacterium isolated from farmland soil.</title>
        <authorList>
            <person name="Wang X."/>
        </authorList>
    </citation>
    <scope>NUCLEOTIDE SEQUENCE [LARGE SCALE GENOMIC DNA]</scope>
    <source>
        <strain evidence="2">cd-1</strain>
    </source>
</reference>
<gene>
    <name evidence="1" type="ORF">IOD40_05215</name>
</gene>
<dbReference type="EMBL" id="JADGMQ010000002">
    <property type="protein sequence ID" value="MBI1620063.1"/>
    <property type="molecule type" value="Genomic_DNA"/>
</dbReference>
<evidence type="ECO:0000313" key="1">
    <source>
        <dbReference type="EMBL" id="MBI1620063.1"/>
    </source>
</evidence>
<keyword evidence="2" id="KW-1185">Reference proteome</keyword>
<dbReference type="RefSeq" id="WP_198475009.1">
    <property type="nucleotide sequence ID" value="NZ_JADGMQ010000002.1"/>
</dbReference>
<accession>A0ABS0SCA0</accession>